<feature type="domain" description="Phosphatidic acid phosphatase type 2/haloperoxidase" evidence="2">
    <location>
        <begin position="73"/>
        <end position="185"/>
    </location>
</feature>
<sequence length="253" mass="26957">MSERSPLSWLVLLVGLGLLWPLVDPALNRALFLTLNGLAARLPDLVWSDLTVLGDTLVAMVLLLPLMRRRPDLVLAALLASLPATLLSHGLKNALAMARPYAVLADQVHVVGPYLKAGSFPSGHTTTIFVLACTLALGLRNRSAAAWLLALAALVGLSRVAVGAHWPLDVAGGILCGWLSGLIGLYLVERFPGMLRPTLASALRLLLVACALVLLVRYDTGYPLARPFEQALALLALVFHLLPGWRLPARGAA</sequence>
<feature type="transmembrane region" description="Helical" evidence="1">
    <location>
        <begin position="73"/>
        <end position="91"/>
    </location>
</feature>
<dbReference type="EMBL" id="SJZB01000010">
    <property type="protein sequence ID" value="TCJ18504.1"/>
    <property type="molecule type" value="Genomic_DNA"/>
</dbReference>
<dbReference type="AlphaFoldDB" id="A0A4R1BM68"/>
<feature type="transmembrane region" description="Helical" evidence="1">
    <location>
        <begin position="170"/>
        <end position="188"/>
    </location>
</feature>
<accession>A0A4R1BM68</accession>
<keyword evidence="4" id="KW-1185">Reference proteome</keyword>
<proteinExistence type="predicted"/>
<dbReference type="Pfam" id="PF01569">
    <property type="entry name" value="PAP2"/>
    <property type="match status" value="1"/>
</dbReference>
<dbReference type="CDD" id="cd01610">
    <property type="entry name" value="PAP2_like"/>
    <property type="match status" value="1"/>
</dbReference>
<dbReference type="SUPFAM" id="SSF48317">
    <property type="entry name" value="Acid phosphatase/Vanadium-dependent haloperoxidase"/>
    <property type="match status" value="1"/>
</dbReference>
<dbReference type="Proteomes" id="UP000295443">
    <property type="component" value="Unassembled WGS sequence"/>
</dbReference>
<dbReference type="RefSeq" id="WP_131444628.1">
    <property type="nucleotide sequence ID" value="NZ_SJZB01000010.1"/>
</dbReference>
<feature type="transmembrane region" description="Helical" evidence="1">
    <location>
        <begin position="230"/>
        <end position="247"/>
    </location>
</feature>
<evidence type="ECO:0000259" key="2">
    <source>
        <dbReference type="SMART" id="SM00014"/>
    </source>
</evidence>
<evidence type="ECO:0000313" key="4">
    <source>
        <dbReference type="Proteomes" id="UP000295443"/>
    </source>
</evidence>
<feature type="transmembrane region" description="Helical" evidence="1">
    <location>
        <begin position="146"/>
        <end position="164"/>
    </location>
</feature>
<dbReference type="InterPro" id="IPR036938">
    <property type="entry name" value="PAP2/HPO_sf"/>
</dbReference>
<feature type="transmembrane region" description="Helical" evidence="1">
    <location>
        <begin position="120"/>
        <end position="139"/>
    </location>
</feature>
<dbReference type="Gene3D" id="1.20.144.10">
    <property type="entry name" value="Phosphatidic acid phosphatase type 2/haloperoxidase"/>
    <property type="match status" value="1"/>
</dbReference>
<keyword evidence="1" id="KW-0812">Transmembrane</keyword>
<dbReference type="PANTHER" id="PTHR14969">
    <property type="entry name" value="SPHINGOSINE-1-PHOSPHATE PHOSPHOHYDROLASE"/>
    <property type="match status" value="1"/>
</dbReference>
<gene>
    <name evidence="3" type="ORF">EZJ19_01980</name>
</gene>
<organism evidence="3 4">
    <name type="scientific">Parasulfuritortus cantonensis</name>
    <dbReference type="NCBI Taxonomy" id="2528202"/>
    <lineage>
        <taxon>Bacteria</taxon>
        <taxon>Pseudomonadati</taxon>
        <taxon>Pseudomonadota</taxon>
        <taxon>Betaproteobacteria</taxon>
        <taxon>Nitrosomonadales</taxon>
        <taxon>Thiobacillaceae</taxon>
        <taxon>Parasulfuritortus</taxon>
    </lineage>
</organism>
<feature type="transmembrane region" description="Helical" evidence="1">
    <location>
        <begin position="200"/>
        <end position="218"/>
    </location>
</feature>
<dbReference type="InterPro" id="IPR000326">
    <property type="entry name" value="PAP2/HPO"/>
</dbReference>
<keyword evidence="1" id="KW-0472">Membrane</keyword>
<keyword evidence="1" id="KW-1133">Transmembrane helix</keyword>
<dbReference type="OrthoDB" id="9801622at2"/>
<name>A0A4R1BM68_9PROT</name>
<reference evidence="3 4" key="1">
    <citation type="submission" date="2019-03" db="EMBL/GenBank/DDBJ databases">
        <title>Genome sequence of Thiobacillaceae bacterium LSR1, a sulfur-oxidizing bacterium isolated from freshwater sediment.</title>
        <authorList>
            <person name="Li S."/>
        </authorList>
    </citation>
    <scope>NUCLEOTIDE SEQUENCE [LARGE SCALE GENOMIC DNA]</scope>
    <source>
        <strain evidence="3 4">LSR1</strain>
    </source>
</reference>
<evidence type="ECO:0000313" key="3">
    <source>
        <dbReference type="EMBL" id="TCJ18504.1"/>
    </source>
</evidence>
<comment type="caution">
    <text evidence="3">The sequence shown here is derived from an EMBL/GenBank/DDBJ whole genome shotgun (WGS) entry which is preliminary data.</text>
</comment>
<dbReference type="PANTHER" id="PTHR14969:SF13">
    <property type="entry name" value="AT30094P"/>
    <property type="match status" value="1"/>
</dbReference>
<protein>
    <submittedName>
        <fullName evidence="3">Phosphatase PAP2 family protein</fullName>
    </submittedName>
</protein>
<feature type="transmembrane region" description="Helical" evidence="1">
    <location>
        <begin position="45"/>
        <end position="66"/>
    </location>
</feature>
<dbReference type="SMART" id="SM00014">
    <property type="entry name" value="acidPPc"/>
    <property type="match status" value="1"/>
</dbReference>
<evidence type="ECO:0000256" key="1">
    <source>
        <dbReference type="SAM" id="Phobius"/>
    </source>
</evidence>